<dbReference type="Proteomes" id="UP001209553">
    <property type="component" value="Unassembled WGS sequence"/>
</dbReference>
<evidence type="ECO:0000313" key="2">
    <source>
        <dbReference type="EMBL" id="MCU5746971.1"/>
    </source>
</evidence>
<evidence type="ECO:0000313" key="4">
    <source>
        <dbReference type="Proteomes" id="UP001209553"/>
    </source>
</evidence>
<evidence type="ECO:0000313" key="3">
    <source>
        <dbReference type="EMBL" id="MCU5747088.1"/>
    </source>
</evidence>
<dbReference type="NCBIfam" id="NF038159">
    <property type="entry name" value="lanthi_III_b"/>
    <property type="match status" value="1"/>
</dbReference>
<accession>A0ABT2QSL0</accession>
<reference evidence="2 4" key="1">
    <citation type="journal article" date="2023" name="Int. J. Syst. Evol. Microbiol.">
        <title>Streptococcus sciuri sp. nov., Staphylococcus marylandisciuri sp. nov. and Staphylococcus americanisciuri sp. nov., isolated from faeces of eastern grey squirrel (Sciurus carolinensis).</title>
        <authorList>
            <person name="Volokhov D.V."/>
            <person name="Zagorodnyaya T.A."/>
            <person name="Furtak V.A."/>
            <person name="Nattanmai G."/>
            <person name="Randall L."/>
            <person name="Jose S."/>
            <person name="Gao Y."/>
            <person name="Eisenberg T."/>
            <person name="Delmonte P."/>
            <person name="Blom J."/>
            <person name="Mitchell K.K."/>
        </authorList>
    </citation>
    <scope>NUCLEOTIDE SEQUENCE [LARGE SCALE GENOMIC DNA]</scope>
    <source>
        <strain evidence="2 4">SQ8-PEA</strain>
    </source>
</reference>
<dbReference type="EMBL" id="JAOPKZ010000017">
    <property type="protein sequence ID" value="MCU5746971.1"/>
    <property type="molecule type" value="Genomic_DNA"/>
</dbReference>
<dbReference type="EMBL" id="JAOPKZ010000017">
    <property type="protein sequence ID" value="MCU5746970.1"/>
    <property type="molecule type" value="Genomic_DNA"/>
</dbReference>
<protein>
    <submittedName>
        <fullName evidence="2">Class III lanthipeptide</fullName>
    </submittedName>
</protein>
<keyword evidence="4" id="KW-1185">Reference proteome</keyword>
<dbReference type="RefSeq" id="WP_262856672.1">
    <property type="nucleotide sequence ID" value="NZ_JAOPKZ010000017.1"/>
</dbReference>
<gene>
    <name evidence="1" type="ORF">N9R04_09800</name>
    <name evidence="2" type="ORF">N9R04_09805</name>
    <name evidence="3" type="ORF">N9R04_10480</name>
</gene>
<name>A0ABT2QSL0_9STAP</name>
<organism evidence="2 4">
    <name type="scientific">Staphylococcus marylandisciuri</name>
    <dbReference type="NCBI Taxonomy" id="2981529"/>
    <lineage>
        <taxon>Bacteria</taxon>
        <taxon>Bacillati</taxon>
        <taxon>Bacillota</taxon>
        <taxon>Bacilli</taxon>
        <taxon>Bacillales</taxon>
        <taxon>Staphylococcaceae</taxon>
        <taxon>Staphylococcus</taxon>
    </lineage>
</organism>
<evidence type="ECO:0000313" key="1">
    <source>
        <dbReference type="EMBL" id="MCU5746970.1"/>
    </source>
</evidence>
<comment type="caution">
    <text evidence="2">The sequence shown here is derived from an EMBL/GenBank/DDBJ whole genome shotgun (WGS) entry which is preliminary data.</text>
</comment>
<proteinExistence type="predicted"/>
<dbReference type="EMBL" id="JAOPKZ010000021">
    <property type="protein sequence ID" value="MCU5747088.1"/>
    <property type="molecule type" value="Genomic_DNA"/>
</dbReference>
<sequence length="39" mass="4428">MNKVLSLQQETISKEVQLKAKSSKSQNCKNSSHSSWFIC</sequence>